<dbReference type="EMBL" id="FZQP02000104">
    <property type="protein sequence ID" value="VVC87351.1"/>
    <property type="molecule type" value="Genomic_DNA"/>
</dbReference>
<evidence type="ECO:0000256" key="1">
    <source>
        <dbReference type="SAM" id="Phobius"/>
    </source>
</evidence>
<name>A0A5E4PR34_9NEOP</name>
<organism evidence="2 3">
    <name type="scientific">Leptidea sinapis</name>
    <dbReference type="NCBI Taxonomy" id="189913"/>
    <lineage>
        <taxon>Eukaryota</taxon>
        <taxon>Metazoa</taxon>
        <taxon>Ecdysozoa</taxon>
        <taxon>Arthropoda</taxon>
        <taxon>Hexapoda</taxon>
        <taxon>Insecta</taxon>
        <taxon>Pterygota</taxon>
        <taxon>Neoptera</taxon>
        <taxon>Endopterygota</taxon>
        <taxon>Lepidoptera</taxon>
        <taxon>Glossata</taxon>
        <taxon>Ditrysia</taxon>
        <taxon>Papilionoidea</taxon>
        <taxon>Pieridae</taxon>
        <taxon>Dismorphiinae</taxon>
        <taxon>Leptidea</taxon>
    </lineage>
</organism>
<feature type="transmembrane region" description="Helical" evidence="1">
    <location>
        <begin position="29"/>
        <end position="48"/>
    </location>
</feature>
<sequence>MFEYNKLSQRNDVTKRIFPMAPHIDFPHFMLLTLPAVIILETFLYFWLNFYYLGMFRSNGGLVVLTGMSAEEAQYFETLLKNENDKIGKLKFHEVRKIRLGWYVTNYVPPVSSELTFEALKDTGMMHELEKLVLICAGSGLSIFAIFVVWFTIAFWSRVIWDGIIFYPDWAESNLVDKFINS</sequence>
<evidence type="ECO:0000313" key="2">
    <source>
        <dbReference type="EMBL" id="VVC87351.1"/>
    </source>
</evidence>
<keyword evidence="3" id="KW-1185">Reference proteome</keyword>
<reference evidence="2 3" key="1">
    <citation type="submission" date="2017-07" db="EMBL/GenBank/DDBJ databases">
        <authorList>
            <person name="Talla V."/>
            <person name="Backstrom N."/>
        </authorList>
    </citation>
    <scope>NUCLEOTIDE SEQUENCE [LARGE SCALE GENOMIC DNA]</scope>
</reference>
<proteinExistence type="predicted"/>
<keyword evidence="1" id="KW-0472">Membrane</keyword>
<keyword evidence="1" id="KW-0812">Transmembrane</keyword>
<keyword evidence="1" id="KW-1133">Transmembrane helix</keyword>
<protein>
    <submittedName>
        <fullName evidence="2">Uncharacterized protein</fullName>
    </submittedName>
</protein>
<dbReference type="AlphaFoldDB" id="A0A5E4PR34"/>
<feature type="transmembrane region" description="Helical" evidence="1">
    <location>
        <begin position="132"/>
        <end position="156"/>
    </location>
</feature>
<evidence type="ECO:0000313" key="3">
    <source>
        <dbReference type="Proteomes" id="UP000324832"/>
    </source>
</evidence>
<accession>A0A5E4PR34</accession>
<gene>
    <name evidence="2" type="ORF">LSINAPIS_LOCUS979</name>
</gene>
<dbReference type="Proteomes" id="UP000324832">
    <property type="component" value="Unassembled WGS sequence"/>
</dbReference>